<dbReference type="RefSeq" id="XP_018820434.1">
    <property type="nucleotide sequence ID" value="XM_018964889.1"/>
</dbReference>
<proteinExistence type="predicted"/>
<feature type="domain" description="Reverse transcriptase Ty1/copia-type" evidence="1">
    <location>
        <begin position="2"/>
        <end position="59"/>
    </location>
</feature>
<gene>
    <name evidence="3" type="primary">LOC108990796</name>
</gene>
<dbReference type="InterPro" id="IPR013103">
    <property type="entry name" value="RVT_2"/>
</dbReference>
<feature type="domain" description="Reverse transcriptase Ty1/copia-type" evidence="1">
    <location>
        <begin position="61"/>
        <end position="159"/>
    </location>
</feature>
<evidence type="ECO:0000313" key="2">
    <source>
        <dbReference type="Proteomes" id="UP000235220"/>
    </source>
</evidence>
<reference evidence="3" key="1">
    <citation type="submission" date="2025-08" db="UniProtKB">
        <authorList>
            <consortium name="RefSeq"/>
        </authorList>
    </citation>
    <scope>IDENTIFICATION</scope>
    <source>
        <tissue evidence="3">Leaves</tissue>
    </source>
</reference>
<dbReference type="SUPFAM" id="SSF56672">
    <property type="entry name" value="DNA/RNA polymerases"/>
    <property type="match status" value="1"/>
</dbReference>
<keyword evidence="2" id="KW-1185">Reference proteome</keyword>
<dbReference type="Proteomes" id="UP000235220">
    <property type="component" value="Chromosome 3"/>
</dbReference>
<dbReference type="OrthoDB" id="411615at2759"/>
<dbReference type="AlphaFoldDB" id="A0A2I4EM07"/>
<protein>
    <submittedName>
        <fullName evidence="3">Uncharacterized mitochondrial protein AtMg00810-like</fullName>
    </submittedName>
</protein>
<accession>A0A2I4EM07</accession>
<dbReference type="PANTHER" id="PTHR11439">
    <property type="entry name" value="GAG-POL-RELATED RETROTRANSPOSON"/>
    <property type="match status" value="1"/>
</dbReference>
<evidence type="ECO:0000259" key="1">
    <source>
        <dbReference type="Pfam" id="PF07727"/>
    </source>
</evidence>
<dbReference type="GeneID" id="108990796"/>
<dbReference type="Pfam" id="PF07727">
    <property type="entry name" value="RVT_2"/>
    <property type="match status" value="2"/>
</dbReference>
<dbReference type="PANTHER" id="PTHR11439:SF498">
    <property type="entry name" value="DNAK FAMILY PROTEIN"/>
    <property type="match status" value="1"/>
</dbReference>
<dbReference type="STRING" id="51240.A0A2I4EM07"/>
<organism evidence="2 3">
    <name type="scientific">Juglans regia</name>
    <name type="common">English walnut</name>
    <dbReference type="NCBI Taxonomy" id="51240"/>
    <lineage>
        <taxon>Eukaryota</taxon>
        <taxon>Viridiplantae</taxon>
        <taxon>Streptophyta</taxon>
        <taxon>Embryophyta</taxon>
        <taxon>Tracheophyta</taxon>
        <taxon>Spermatophyta</taxon>
        <taxon>Magnoliopsida</taxon>
        <taxon>eudicotyledons</taxon>
        <taxon>Gunneridae</taxon>
        <taxon>Pentapetalae</taxon>
        <taxon>rosids</taxon>
        <taxon>fabids</taxon>
        <taxon>Fagales</taxon>
        <taxon>Juglandaceae</taxon>
        <taxon>Juglans</taxon>
    </lineage>
</organism>
<dbReference type="KEGG" id="jre:108990796"/>
<dbReference type="Gramene" id="Jr03_17450_p1">
    <property type="protein sequence ID" value="cds.Jr03_17450_p1"/>
    <property type="gene ID" value="Jr03_17450"/>
</dbReference>
<sequence>MYKARLVAKGYTQVEGLDYHETFAPVAKMTIVRCLLAVVAAKHWVIHQLDVNNVFLHALYQSQTDYSLFTLVTSTNITLVLIYVDDILVAGNDISQIEIFKRLLSTHFKTIDLDSLKYFIELEVARSHKGIFLNQHKYALHILFDIGQLGARTVPFPIEQNLKLNTEDDDLLPDPCTYRRLVGRLIYLTITRLDIAYVINILSQFMHAPRVPYMTAATGVLHYIKGSPSQGIFFSSSSSMHVTTYTDSDWASWPTTHRSTTRYFIQLGTSAISWRTKKQITIARSFAEVEYRAMAVTTCELT</sequence>
<dbReference type="CDD" id="cd09272">
    <property type="entry name" value="RNase_HI_RT_Ty1"/>
    <property type="match status" value="1"/>
</dbReference>
<evidence type="ECO:0000313" key="3">
    <source>
        <dbReference type="RefSeq" id="XP_018820434.1"/>
    </source>
</evidence>
<name>A0A2I4EM07_JUGRE</name>
<dbReference type="InterPro" id="IPR043502">
    <property type="entry name" value="DNA/RNA_pol_sf"/>
</dbReference>